<evidence type="ECO:0000256" key="1">
    <source>
        <dbReference type="ARBA" id="ARBA00022527"/>
    </source>
</evidence>
<dbReference type="EMBL" id="LWCA01000362">
    <property type="protein sequence ID" value="OAF68930.1"/>
    <property type="molecule type" value="Genomic_DNA"/>
</dbReference>
<dbReference type="InterPro" id="IPR017441">
    <property type="entry name" value="Protein_kinase_ATP_BS"/>
</dbReference>
<keyword evidence="5" id="KW-0418">Kinase</keyword>
<dbReference type="PANTHER" id="PTHR24351">
    <property type="entry name" value="RIBOSOMAL PROTEIN S6 KINASE"/>
    <property type="match status" value="1"/>
</dbReference>
<dbReference type="InterPro" id="IPR000961">
    <property type="entry name" value="AGC-kinase_C"/>
</dbReference>
<dbReference type="Proteomes" id="UP000078046">
    <property type="component" value="Unassembled WGS sequence"/>
</dbReference>
<keyword evidence="12" id="KW-1185">Reference proteome</keyword>
<keyword evidence="6 7" id="KW-0067">ATP-binding</keyword>
<evidence type="ECO:0000256" key="3">
    <source>
        <dbReference type="ARBA" id="ARBA00022679"/>
    </source>
</evidence>
<feature type="binding site" evidence="7">
    <location>
        <position position="96"/>
    </location>
    <ligand>
        <name>ATP</name>
        <dbReference type="ChEBI" id="CHEBI:30616"/>
    </ligand>
</feature>
<dbReference type="PROSITE" id="PS50011">
    <property type="entry name" value="PROTEIN_KINASE_DOM"/>
    <property type="match status" value="1"/>
</dbReference>
<dbReference type="SMART" id="SM00220">
    <property type="entry name" value="S_TKc"/>
    <property type="match status" value="1"/>
</dbReference>
<evidence type="ECO:0000259" key="10">
    <source>
        <dbReference type="PROSITE" id="PS51285"/>
    </source>
</evidence>
<dbReference type="Gene3D" id="3.30.200.20">
    <property type="entry name" value="Phosphorylase Kinase, domain 1"/>
    <property type="match status" value="1"/>
</dbReference>
<dbReference type="InterPro" id="IPR000719">
    <property type="entry name" value="Prot_kinase_dom"/>
</dbReference>
<dbReference type="OrthoDB" id="63267at2759"/>
<feature type="domain" description="Protein kinase" evidence="9">
    <location>
        <begin position="64"/>
        <end position="333"/>
    </location>
</feature>
<keyword evidence="4 7" id="KW-0547">Nucleotide-binding</keyword>
<dbReference type="Gene3D" id="1.10.510.10">
    <property type="entry name" value="Transferase(Phosphotransferase) domain 1"/>
    <property type="match status" value="1"/>
</dbReference>
<reference evidence="11 12" key="1">
    <citation type="submission" date="2016-04" db="EMBL/GenBank/DDBJ databases">
        <title>The genome of Intoshia linei affirms orthonectids as highly simplified spiralians.</title>
        <authorList>
            <person name="Mikhailov K.V."/>
            <person name="Slusarev G.S."/>
            <person name="Nikitin M.A."/>
            <person name="Logacheva M.D."/>
            <person name="Penin A."/>
            <person name="Aleoshin V."/>
            <person name="Panchin Y.V."/>
        </authorList>
    </citation>
    <scope>NUCLEOTIDE SEQUENCE [LARGE SCALE GENOMIC DNA]</scope>
    <source>
        <strain evidence="11">Intl2013</strain>
        <tissue evidence="11">Whole animal</tissue>
    </source>
</reference>
<accession>A0A177B452</accession>
<dbReference type="PROSITE" id="PS51285">
    <property type="entry name" value="AGC_KINASE_CTER"/>
    <property type="match status" value="1"/>
</dbReference>
<evidence type="ECO:0000313" key="11">
    <source>
        <dbReference type="EMBL" id="OAF68930.1"/>
    </source>
</evidence>
<evidence type="ECO:0000256" key="7">
    <source>
        <dbReference type="PROSITE-ProRule" id="PRU10141"/>
    </source>
</evidence>
<dbReference type="InterPro" id="IPR011009">
    <property type="entry name" value="Kinase-like_dom_sf"/>
</dbReference>
<dbReference type="GO" id="GO:0004674">
    <property type="term" value="F:protein serine/threonine kinase activity"/>
    <property type="evidence" value="ECO:0007669"/>
    <property type="project" value="UniProtKB-KW"/>
</dbReference>
<protein>
    <recommendedName>
        <fullName evidence="13">Non-specific serine/threonine protein kinase</fullName>
    </recommendedName>
</protein>
<dbReference type="InterPro" id="IPR017892">
    <property type="entry name" value="Pkinase_C"/>
</dbReference>
<dbReference type="SUPFAM" id="SSF56112">
    <property type="entry name" value="Protein kinase-like (PK-like)"/>
    <property type="match status" value="1"/>
</dbReference>
<dbReference type="InterPro" id="IPR008271">
    <property type="entry name" value="Ser/Thr_kinase_AS"/>
</dbReference>
<keyword evidence="3" id="KW-0808">Transferase</keyword>
<proteinExistence type="inferred from homology"/>
<evidence type="ECO:0000256" key="5">
    <source>
        <dbReference type="ARBA" id="ARBA00022777"/>
    </source>
</evidence>
<feature type="domain" description="AGC-kinase C-terminal" evidence="10">
    <location>
        <begin position="334"/>
        <end position="404"/>
    </location>
</feature>
<evidence type="ECO:0000256" key="4">
    <source>
        <dbReference type="ARBA" id="ARBA00022741"/>
    </source>
</evidence>
<dbReference type="PROSITE" id="PS00108">
    <property type="entry name" value="PROTEIN_KINASE_ST"/>
    <property type="match status" value="1"/>
</dbReference>
<evidence type="ECO:0000256" key="8">
    <source>
        <dbReference type="RuleBase" id="RU000304"/>
    </source>
</evidence>
<comment type="caution">
    <text evidence="11">The sequence shown here is derived from an EMBL/GenBank/DDBJ whole genome shotgun (WGS) entry which is preliminary data.</text>
</comment>
<name>A0A177B452_9BILA</name>
<keyword evidence="1 8" id="KW-0723">Serine/threonine-protein kinase</keyword>
<keyword evidence="2" id="KW-0597">Phosphoprotein</keyword>
<dbReference type="PROSITE" id="PS00107">
    <property type="entry name" value="PROTEIN_KINASE_ATP"/>
    <property type="match status" value="1"/>
</dbReference>
<dbReference type="SMART" id="SM00133">
    <property type="entry name" value="S_TK_X"/>
    <property type="match status" value="1"/>
</dbReference>
<evidence type="ECO:0000256" key="6">
    <source>
        <dbReference type="ARBA" id="ARBA00022840"/>
    </source>
</evidence>
<organism evidence="11 12">
    <name type="scientific">Intoshia linei</name>
    <dbReference type="NCBI Taxonomy" id="1819745"/>
    <lineage>
        <taxon>Eukaryota</taxon>
        <taxon>Metazoa</taxon>
        <taxon>Spiralia</taxon>
        <taxon>Lophotrochozoa</taxon>
        <taxon>Mesozoa</taxon>
        <taxon>Orthonectida</taxon>
        <taxon>Rhopaluridae</taxon>
        <taxon>Intoshia</taxon>
    </lineage>
</organism>
<sequence>MSHYESPNEEHLLDDDFMDGTEFYNNIHTDEVAEEIAHQIKNRNTKTDVIVNKSEEKRVSINDFSMIKLLGRGGYGRVFLTKKISGYDQNTYYAMKILKKVDVVKSKIDTAHTKSERQIMAKIKHPFLVDLIYAFQTGYKLYLIMEYVPGGEIYTQLETNVCIPEEDTVFYVSEVVLALEYLHKIGIIYRDLKPENILITIEGHIKMTDFGLCKEALVGSELTHTFCGTIDYMSPEILNHTGHNKSCDWWSLGCLVYDMLSGRPPFSSSTRQKTIYKILHCKVHYPRIISTKSKAFINKIKYHIMLHCLRKDYKNRLGSGPGDANHIKKEAFFHRLNWDDVFQKRRIPPMKPKLKSWTDVSAFDIKFTSENIVGSPNLTPISDSLNEAFLGFSYVSANYKNAQIQQKQDEEHFYKEEEPNPVIKDRRIKHDFVPPPVNSIGKPFLAKIRLK</sequence>
<evidence type="ECO:0000256" key="2">
    <source>
        <dbReference type="ARBA" id="ARBA00022553"/>
    </source>
</evidence>
<evidence type="ECO:0000313" key="12">
    <source>
        <dbReference type="Proteomes" id="UP000078046"/>
    </source>
</evidence>
<dbReference type="Pfam" id="PF00433">
    <property type="entry name" value="Pkinase_C"/>
    <property type="match status" value="1"/>
</dbReference>
<gene>
    <name evidence="11" type="ORF">A3Q56_03303</name>
</gene>
<dbReference type="Pfam" id="PF00069">
    <property type="entry name" value="Pkinase"/>
    <property type="match status" value="1"/>
</dbReference>
<dbReference type="GO" id="GO:0005524">
    <property type="term" value="F:ATP binding"/>
    <property type="evidence" value="ECO:0007669"/>
    <property type="project" value="UniProtKB-UniRule"/>
</dbReference>
<dbReference type="FunFam" id="1.10.510.10:FF:000008">
    <property type="entry name" value="Non-specific serine/threonine protein kinase"/>
    <property type="match status" value="1"/>
</dbReference>
<comment type="similarity">
    <text evidence="8">Belongs to the protein kinase superfamily.</text>
</comment>
<evidence type="ECO:0000259" key="9">
    <source>
        <dbReference type="PROSITE" id="PS50011"/>
    </source>
</evidence>
<evidence type="ECO:0008006" key="13">
    <source>
        <dbReference type="Google" id="ProtNLM"/>
    </source>
</evidence>
<dbReference type="AlphaFoldDB" id="A0A177B452"/>